<dbReference type="EMBL" id="MIGC01005334">
    <property type="protein sequence ID" value="PHJ17033.1"/>
    <property type="molecule type" value="Genomic_DNA"/>
</dbReference>
<protein>
    <submittedName>
        <fullName evidence="1">Uncharacterized protein</fullName>
    </submittedName>
</protein>
<dbReference type="GeneID" id="94432477"/>
<reference evidence="1 2" key="1">
    <citation type="journal article" date="2017" name="Int. J. Parasitol.">
        <title>The genome of the protozoan parasite Cystoisospora suis and a reverse vaccinology approach to identify vaccine candidates.</title>
        <authorList>
            <person name="Palmieri N."/>
            <person name="Shrestha A."/>
            <person name="Ruttkowski B."/>
            <person name="Beck T."/>
            <person name="Vogl C."/>
            <person name="Tomley F."/>
            <person name="Blake D.P."/>
            <person name="Joachim A."/>
        </authorList>
    </citation>
    <scope>NUCLEOTIDE SEQUENCE [LARGE SCALE GENOMIC DNA]</scope>
    <source>
        <strain evidence="1 2">Wien I</strain>
    </source>
</reference>
<evidence type="ECO:0000313" key="1">
    <source>
        <dbReference type="EMBL" id="PHJ17033.1"/>
    </source>
</evidence>
<dbReference type="AlphaFoldDB" id="A0A2C6KKW5"/>
<evidence type="ECO:0000313" key="2">
    <source>
        <dbReference type="Proteomes" id="UP000221165"/>
    </source>
</evidence>
<keyword evidence="2" id="KW-1185">Reference proteome</keyword>
<organism evidence="1 2">
    <name type="scientific">Cystoisospora suis</name>
    <dbReference type="NCBI Taxonomy" id="483139"/>
    <lineage>
        <taxon>Eukaryota</taxon>
        <taxon>Sar</taxon>
        <taxon>Alveolata</taxon>
        <taxon>Apicomplexa</taxon>
        <taxon>Conoidasida</taxon>
        <taxon>Coccidia</taxon>
        <taxon>Eucoccidiorida</taxon>
        <taxon>Eimeriorina</taxon>
        <taxon>Sarcocystidae</taxon>
        <taxon>Cystoisospora</taxon>
    </lineage>
</organism>
<proteinExistence type="predicted"/>
<sequence>GRYSLPSTFRRWISTLLPRSFVELTRTDTARHMFICSWALKTLP</sequence>
<name>A0A2C6KKW5_9APIC</name>
<dbReference type="VEuPathDB" id="ToxoDB:CSUI_009148"/>
<feature type="non-terminal residue" evidence="1">
    <location>
        <position position="1"/>
    </location>
</feature>
<accession>A0A2C6KKW5</accession>
<gene>
    <name evidence="1" type="ORF">CSUI_009148</name>
</gene>
<dbReference type="RefSeq" id="XP_067918758.1">
    <property type="nucleotide sequence ID" value="XM_068069266.1"/>
</dbReference>
<dbReference type="Proteomes" id="UP000221165">
    <property type="component" value="Unassembled WGS sequence"/>
</dbReference>
<comment type="caution">
    <text evidence="1">The sequence shown here is derived from an EMBL/GenBank/DDBJ whole genome shotgun (WGS) entry which is preliminary data.</text>
</comment>